<feature type="non-terminal residue" evidence="4">
    <location>
        <position position="1"/>
    </location>
</feature>
<comment type="caution">
    <text evidence="4">The sequence shown here is derived from an EMBL/GenBank/DDBJ whole genome shotgun (WGS) entry which is preliminary data.</text>
</comment>
<feature type="domain" description="ATPase AAA-type core" evidence="3">
    <location>
        <begin position="77"/>
        <end position="158"/>
    </location>
</feature>
<dbReference type="GO" id="GO:0005737">
    <property type="term" value="C:cytoplasm"/>
    <property type="evidence" value="ECO:0007669"/>
    <property type="project" value="TreeGrafter"/>
</dbReference>
<sequence>EEKIKKRKKFWEYENLAKRGTLAKAWTAGYTLTLDQYSIDWTEKTKKALSFPGTIGHQKGLEAVERILARREINNALLVGEPGTGRKSIIYGLCRKSLLGQSLPGVNYKRVVELDLPSLLSELANMEEVEAVLDKIFQEAVAAGNVILVIDEFHNFVGGITRPGVIDISGILSSYLHLPQFQIVAITTFAGLHKNIEQNPSILALF</sequence>
<dbReference type="SUPFAM" id="SSF52540">
    <property type="entry name" value="P-loop containing nucleoside triphosphate hydrolases"/>
    <property type="match status" value="1"/>
</dbReference>
<dbReference type="GO" id="GO:0016887">
    <property type="term" value="F:ATP hydrolysis activity"/>
    <property type="evidence" value="ECO:0007669"/>
    <property type="project" value="InterPro"/>
</dbReference>
<evidence type="ECO:0000259" key="3">
    <source>
        <dbReference type="Pfam" id="PF00004"/>
    </source>
</evidence>
<accession>X1PJN5</accession>
<dbReference type="InterPro" id="IPR050130">
    <property type="entry name" value="ClpA_ClpB"/>
</dbReference>
<evidence type="ECO:0000256" key="1">
    <source>
        <dbReference type="ARBA" id="ARBA00022741"/>
    </source>
</evidence>
<gene>
    <name evidence="4" type="ORF">S06H3_58608</name>
</gene>
<dbReference type="PANTHER" id="PTHR11638">
    <property type="entry name" value="ATP-DEPENDENT CLP PROTEASE"/>
    <property type="match status" value="1"/>
</dbReference>
<dbReference type="AlphaFoldDB" id="X1PJN5"/>
<protein>
    <recommendedName>
        <fullName evidence="3">ATPase AAA-type core domain-containing protein</fullName>
    </recommendedName>
</protein>
<dbReference type="InterPro" id="IPR027417">
    <property type="entry name" value="P-loop_NTPase"/>
</dbReference>
<dbReference type="InterPro" id="IPR003959">
    <property type="entry name" value="ATPase_AAA_core"/>
</dbReference>
<dbReference type="PANTHER" id="PTHR11638:SF18">
    <property type="entry name" value="HEAT SHOCK PROTEIN 104"/>
    <property type="match status" value="1"/>
</dbReference>
<dbReference type="EMBL" id="BARV01037960">
    <property type="protein sequence ID" value="GAI56048.1"/>
    <property type="molecule type" value="Genomic_DNA"/>
</dbReference>
<name>X1PJN5_9ZZZZ</name>
<keyword evidence="2" id="KW-0067">ATP-binding</keyword>
<evidence type="ECO:0000313" key="4">
    <source>
        <dbReference type="EMBL" id="GAI56048.1"/>
    </source>
</evidence>
<dbReference type="Gene3D" id="3.40.50.300">
    <property type="entry name" value="P-loop containing nucleotide triphosphate hydrolases"/>
    <property type="match status" value="1"/>
</dbReference>
<keyword evidence="1" id="KW-0547">Nucleotide-binding</keyword>
<dbReference type="CDD" id="cd00009">
    <property type="entry name" value="AAA"/>
    <property type="match status" value="1"/>
</dbReference>
<dbReference type="Pfam" id="PF00004">
    <property type="entry name" value="AAA"/>
    <property type="match status" value="1"/>
</dbReference>
<dbReference type="GO" id="GO:0005524">
    <property type="term" value="F:ATP binding"/>
    <property type="evidence" value="ECO:0007669"/>
    <property type="project" value="UniProtKB-KW"/>
</dbReference>
<proteinExistence type="predicted"/>
<evidence type="ECO:0000256" key="2">
    <source>
        <dbReference type="ARBA" id="ARBA00022840"/>
    </source>
</evidence>
<dbReference type="GO" id="GO:0034605">
    <property type="term" value="P:cellular response to heat"/>
    <property type="evidence" value="ECO:0007669"/>
    <property type="project" value="TreeGrafter"/>
</dbReference>
<reference evidence="4" key="1">
    <citation type="journal article" date="2014" name="Front. Microbiol.">
        <title>High frequency of phylogenetically diverse reductive dehalogenase-homologous genes in deep subseafloor sedimentary metagenomes.</title>
        <authorList>
            <person name="Kawai M."/>
            <person name="Futagami T."/>
            <person name="Toyoda A."/>
            <person name="Takaki Y."/>
            <person name="Nishi S."/>
            <person name="Hori S."/>
            <person name="Arai W."/>
            <person name="Tsubouchi T."/>
            <person name="Morono Y."/>
            <person name="Uchiyama I."/>
            <person name="Ito T."/>
            <person name="Fujiyama A."/>
            <person name="Inagaki F."/>
            <person name="Takami H."/>
        </authorList>
    </citation>
    <scope>NUCLEOTIDE SEQUENCE</scope>
    <source>
        <strain evidence="4">Expedition CK06-06</strain>
    </source>
</reference>
<organism evidence="4">
    <name type="scientific">marine sediment metagenome</name>
    <dbReference type="NCBI Taxonomy" id="412755"/>
    <lineage>
        <taxon>unclassified sequences</taxon>
        <taxon>metagenomes</taxon>
        <taxon>ecological metagenomes</taxon>
    </lineage>
</organism>